<accession>A0A0L0UM36</accession>
<keyword evidence="2" id="KW-1185">Reference proteome</keyword>
<dbReference type="Proteomes" id="UP000054564">
    <property type="component" value="Unassembled WGS sequence"/>
</dbReference>
<evidence type="ECO:0000313" key="2">
    <source>
        <dbReference type="Proteomes" id="UP000054564"/>
    </source>
</evidence>
<evidence type="ECO:0000313" key="1">
    <source>
        <dbReference type="EMBL" id="KNE87829.1"/>
    </source>
</evidence>
<name>A0A0L0UM36_9BASI</name>
<dbReference type="EMBL" id="AJIL01003999">
    <property type="protein sequence ID" value="KNE87829.1"/>
    <property type="molecule type" value="Genomic_DNA"/>
</dbReference>
<dbReference type="OrthoDB" id="10338335at2759"/>
<sequence length="111" mass="12508">LHESAEWVTVSFEVLARELVDNFNNDSPTNDGTLIPHQVQRISQALDSTLVILAMYLIPLPGPTTHLPPGNHYKARFAALQERWHCAINNFLTALPDLEGQHQHHQPALEE</sequence>
<comment type="caution">
    <text evidence="1">The sequence shown here is derived from an EMBL/GenBank/DDBJ whole genome shotgun (WGS) entry which is preliminary data.</text>
</comment>
<dbReference type="AlphaFoldDB" id="A0A0L0UM36"/>
<gene>
    <name evidence="1" type="ORF">PSTG_18780</name>
</gene>
<proteinExistence type="predicted"/>
<feature type="non-terminal residue" evidence="1">
    <location>
        <position position="1"/>
    </location>
</feature>
<protein>
    <submittedName>
        <fullName evidence="1">Uncharacterized protein</fullName>
    </submittedName>
</protein>
<organism evidence="1 2">
    <name type="scientific">Puccinia striiformis f. sp. tritici PST-78</name>
    <dbReference type="NCBI Taxonomy" id="1165861"/>
    <lineage>
        <taxon>Eukaryota</taxon>
        <taxon>Fungi</taxon>
        <taxon>Dikarya</taxon>
        <taxon>Basidiomycota</taxon>
        <taxon>Pucciniomycotina</taxon>
        <taxon>Pucciniomycetes</taxon>
        <taxon>Pucciniales</taxon>
        <taxon>Pucciniaceae</taxon>
        <taxon>Puccinia</taxon>
    </lineage>
</organism>
<reference evidence="2" key="1">
    <citation type="submission" date="2014-03" db="EMBL/GenBank/DDBJ databases">
        <title>The Genome Sequence of Puccinia striiformis f. sp. tritici PST-78.</title>
        <authorList>
            <consortium name="The Broad Institute Genome Sequencing Platform"/>
            <person name="Cuomo C."/>
            <person name="Hulbert S."/>
            <person name="Chen X."/>
            <person name="Walker B."/>
            <person name="Young S.K."/>
            <person name="Zeng Q."/>
            <person name="Gargeya S."/>
            <person name="Fitzgerald M."/>
            <person name="Haas B."/>
            <person name="Abouelleil A."/>
            <person name="Alvarado L."/>
            <person name="Arachchi H.M."/>
            <person name="Berlin A.M."/>
            <person name="Chapman S.B."/>
            <person name="Goldberg J."/>
            <person name="Griggs A."/>
            <person name="Gujja S."/>
            <person name="Hansen M."/>
            <person name="Howarth C."/>
            <person name="Imamovic A."/>
            <person name="Larimer J."/>
            <person name="McCowan C."/>
            <person name="Montmayeur A."/>
            <person name="Murphy C."/>
            <person name="Neiman D."/>
            <person name="Pearson M."/>
            <person name="Priest M."/>
            <person name="Roberts A."/>
            <person name="Saif S."/>
            <person name="Shea T."/>
            <person name="Sisk P."/>
            <person name="Sykes S."/>
            <person name="Wortman J."/>
            <person name="Nusbaum C."/>
            <person name="Birren B."/>
        </authorList>
    </citation>
    <scope>NUCLEOTIDE SEQUENCE [LARGE SCALE GENOMIC DNA]</scope>
    <source>
        <strain evidence="2">race PST-78</strain>
    </source>
</reference>